<dbReference type="SUPFAM" id="SSF48264">
    <property type="entry name" value="Cytochrome P450"/>
    <property type="match status" value="1"/>
</dbReference>
<dbReference type="GO" id="GO:0004497">
    <property type="term" value="F:monooxygenase activity"/>
    <property type="evidence" value="ECO:0007669"/>
    <property type="project" value="UniProtKB-KW"/>
</dbReference>
<proteinExistence type="inferred from homology"/>
<name>A0A485K9B1_9STRA</name>
<keyword evidence="4" id="KW-0560">Oxidoreductase</keyword>
<dbReference type="InterPro" id="IPR002401">
    <property type="entry name" value="Cyt_P450_E_grp-I"/>
</dbReference>
<dbReference type="PROSITE" id="PS00086">
    <property type="entry name" value="CYTOCHROME_P450"/>
    <property type="match status" value="1"/>
</dbReference>
<dbReference type="GO" id="GO:0020037">
    <property type="term" value="F:heme binding"/>
    <property type="evidence" value="ECO:0007669"/>
    <property type="project" value="InterPro"/>
</dbReference>
<comment type="cofactor">
    <cofactor evidence="1 3">
        <name>heme</name>
        <dbReference type="ChEBI" id="CHEBI:30413"/>
    </cofactor>
</comment>
<feature type="binding site" description="axial binding residue" evidence="3">
    <location>
        <position position="455"/>
    </location>
    <ligand>
        <name>heme</name>
        <dbReference type="ChEBI" id="CHEBI:30413"/>
    </ligand>
    <ligandPart>
        <name>Fe</name>
        <dbReference type="ChEBI" id="CHEBI:18248"/>
    </ligandPart>
</feature>
<dbReference type="InterPro" id="IPR050121">
    <property type="entry name" value="Cytochrome_P450_monoxygenase"/>
</dbReference>
<dbReference type="GO" id="GO:0016705">
    <property type="term" value="F:oxidoreductase activity, acting on paired donors, with incorporation or reduction of molecular oxygen"/>
    <property type="evidence" value="ECO:0007669"/>
    <property type="project" value="InterPro"/>
</dbReference>
<dbReference type="InterPro" id="IPR036396">
    <property type="entry name" value="Cyt_P450_sf"/>
</dbReference>
<comment type="similarity">
    <text evidence="2 4">Belongs to the cytochrome P450 family.</text>
</comment>
<gene>
    <name evidence="7" type="primary">Aste57867_3255</name>
    <name evidence="8" type="synonym">Aste57867_7769</name>
    <name evidence="6" type="ORF">As57867_003245</name>
    <name evidence="5" type="ORF">As57867_007739</name>
    <name evidence="7" type="ORF">ASTE57867_3255</name>
    <name evidence="8" type="ORF">ASTE57867_7769</name>
</gene>
<dbReference type="Gene3D" id="1.10.630.10">
    <property type="entry name" value="Cytochrome P450"/>
    <property type="match status" value="1"/>
</dbReference>
<evidence type="ECO:0000256" key="2">
    <source>
        <dbReference type="ARBA" id="ARBA00010617"/>
    </source>
</evidence>
<keyword evidence="3 4" id="KW-0349">Heme</keyword>
<reference evidence="5" key="2">
    <citation type="submission" date="2019-06" db="EMBL/GenBank/DDBJ databases">
        <title>Genomics analysis of Aphanomyces spp. identifies a new class of oomycete effector associated with host adaptation.</title>
        <authorList>
            <person name="Gaulin E."/>
        </authorList>
    </citation>
    <scope>NUCLEOTIDE SEQUENCE</scope>
    <source>
        <strain evidence="5">CBS 578.67</strain>
    </source>
</reference>
<dbReference type="GO" id="GO:0005506">
    <property type="term" value="F:iron ion binding"/>
    <property type="evidence" value="ECO:0007669"/>
    <property type="project" value="InterPro"/>
</dbReference>
<dbReference type="EMBL" id="VJMH01000539">
    <property type="protein sequence ID" value="KAF0715664.1"/>
    <property type="molecule type" value="Genomic_DNA"/>
</dbReference>
<keyword evidence="3 4" id="KW-0408">Iron</keyword>
<dbReference type="InterPro" id="IPR017972">
    <property type="entry name" value="Cyt_P450_CS"/>
</dbReference>
<dbReference type="AlphaFoldDB" id="A0A485K9B1"/>
<accession>A0A485K9B1</accession>
<evidence type="ECO:0000313" key="8">
    <source>
        <dbReference type="EMBL" id="VFT84669.1"/>
    </source>
</evidence>
<organism evidence="7 9">
    <name type="scientific">Aphanomyces stellatus</name>
    <dbReference type="NCBI Taxonomy" id="120398"/>
    <lineage>
        <taxon>Eukaryota</taxon>
        <taxon>Sar</taxon>
        <taxon>Stramenopiles</taxon>
        <taxon>Oomycota</taxon>
        <taxon>Saprolegniomycetes</taxon>
        <taxon>Saprolegniales</taxon>
        <taxon>Verrucalvaceae</taxon>
        <taxon>Aphanomyces</taxon>
    </lineage>
</organism>
<evidence type="ECO:0000313" key="5">
    <source>
        <dbReference type="EMBL" id="KAF0702634.1"/>
    </source>
</evidence>
<sequence length="511" mass="56854">MMNDIGIEFPTLLTTLIATLCLLLTSLLLRSWRVANRLGHIPGPNPLHSIIGHGLDAFASATTWNTTGTFPEPYLTYLKQYGDVFRLREFLTHLVFLNDPKAIQHVLVTNTTNFPRDGIIQSFLNDVMLGVSLLGANGAMHTKYRKLLDPLFASTQINSFLPLFDAQVQHSIDVLCANQSCGTPVDMGQVFQDMTLNVIGLAAFGFKFDQYPQAHAVYKAYQTPPSGLALVGMLFVPPFRDFPLPELVRRRQIQAKMKRVITDVIDAKLVQTSEPRDLLDLLLQHSTTAEAVAHTMTFLTAGHETTSSILASTFALLNDKPTVCQRIRDEYNYVMATYGSLAKWDAVGELKYTLAVIQETMRLHPTIFSIVSRTSLHDDHVPLLDGTVVFIPGGTRISINMAIMHRHPKYWTDPDAFVPDRFVEGSVAWKADLNLRGSKPHAFFYLPFSAGATTCIGHRFALAEMRVILAKLLGNFEFQLTKAANVKPAFNGVTLSPSKLEMTVRAIGRSY</sequence>
<evidence type="ECO:0000256" key="3">
    <source>
        <dbReference type="PIRSR" id="PIRSR602401-1"/>
    </source>
</evidence>
<dbReference type="OrthoDB" id="78396at2759"/>
<evidence type="ECO:0000313" key="7">
    <source>
        <dbReference type="EMBL" id="VFT80427.1"/>
    </source>
</evidence>
<dbReference type="EMBL" id="CAADRA010000539">
    <property type="protein sequence ID" value="VFT80427.1"/>
    <property type="molecule type" value="Genomic_DNA"/>
</dbReference>
<evidence type="ECO:0000256" key="1">
    <source>
        <dbReference type="ARBA" id="ARBA00001971"/>
    </source>
</evidence>
<dbReference type="PRINTS" id="PR00463">
    <property type="entry name" value="EP450I"/>
</dbReference>
<protein>
    <submittedName>
        <fullName evidence="7">Aste57867_3255 protein</fullName>
    </submittedName>
    <submittedName>
        <fullName evidence="8">Aste57867_7769 protein</fullName>
    </submittedName>
</protein>
<evidence type="ECO:0000313" key="9">
    <source>
        <dbReference type="Proteomes" id="UP000332933"/>
    </source>
</evidence>
<dbReference type="InterPro" id="IPR001128">
    <property type="entry name" value="Cyt_P450"/>
</dbReference>
<dbReference type="EMBL" id="VJMH01004553">
    <property type="protein sequence ID" value="KAF0702634.1"/>
    <property type="molecule type" value="Genomic_DNA"/>
</dbReference>
<dbReference type="Pfam" id="PF00067">
    <property type="entry name" value="p450"/>
    <property type="match status" value="1"/>
</dbReference>
<evidence type="ECO:0000256" key="4">
    <source>
        <dbReference type="RuleBase" id="RU000461"/>
    </source>
</evidence>
<dbReference type="PANTHER" id="PTHR24305">
    <property type="entry name" value="CYTOCHROME P450"/>
    <property type="match status" value="1"/>
</dbReference>
<dbReference type="Proteomes" id="UP000332933">
    <property type="component" value="Unassembled WGS sequence"/>
</dbReference>
<reference evidence="7 9" key="1">
    <citation type="submission" date="2019-03" db="EMBL/GenBank/DDBJ databases">
        <authorList>
            <person name="Gaulin E."/>
            <person name="Dumas B."/>
        </authorList>
    </citation>
    <scope>NUCLEOTIDE SEQUENCE [LARGE SCALE GENOMIC DNA]</scope>
    <source>
        <strain evidence="7">CBS 568.67</strain>
    </source>
</reference>
<evidence type="ECO:0000313" key="6">
    <source>
        <dbReference type="EMBL" id="KAF0715664.1"/>
    </source>
</evidence>
<keyword evidence="4" id="KW-0503">Monooxygenase</keyword>
<dbReference type="PRINTS" id="PR00385">
    <property type="entry name" value="P450"/>
</dbReference>
<dbReference type="PANTHER" id="PTHR24305:SF166">
    <property type="entry name" value="CYTOCHROME P450 12A4, MITOCHONDRIAL-RELATED"/>
    <property type="match status" value="1"/>
</dbReference>
<keyword evidence="3 4" id="KW-0479">Metal-binding</keyword>
<keyword evidence="9" id="KW-1185">Reference proteome</keyword>
<dbReference type="EMBL" id="CAADRA010004572">
    <property type="protein sequence ID" value="VFT84669.1"/>
    <property type="molecule type" value="Genomic_DNA"/>
</dbReference>